<dbReference type="InterPro" id="IPR051157">
    <property type="entry name" value="PDH/Transketolase"/>
</dbReference>
<name>A0ABY4DUC4_9NEIS</name>
<evidence type="ECO:0000259" key="1">
    <source>
        <dbReference type="SMART" id="SM00861"/>
    </source>
</evidence>
<reference evidence="2 3" key="1">
    <citation type="journal article" date="2022" name="Res Sq">
        <title>Evolution of multicellular longitudinally dividing oral cavity symbionts (Neisseriaceae).</title>
        <authorList>
            <person name="Nyongesa S."/>
            <person name="Weber P."/>
            <person name="Bernet E."/>
            <person name="Pullido F."/>
            <person name="Nieckarz M."/>
            <person name="Delaby M."/>
            <person name="Nieves C."/>
            <person name="Viehboeck T."/>
            <person name="Krause N."/>
            <person name="Rivera-Millot A."/>
            <person name="Nakamura A."/>
            <person name="Vischer N."/>
            <person name="VanNieuwenhze M."/>
            <person name="Brun Y."/>
            <person name="Cava F."/>
            <person name="Bulgheresi S."/>
            <person name="Veyrier F."/>
        </authorList>
    </citation>
    <scope>NUCLEOTIDE SEQUENCE [LARGE SCALE GENOMIC DNA]</scope>
    <source>
        <strain evidence="2 3">CCUG 63373m</strain>
    </source>
</reference>
<dbReference type="PANTHER" id="PTHR43825">
    <property type="entry name" value="PYRUVATE DEHYDROGENASE E1 COMPONENT"/>
    <property type="match status" value="1"/>
</dbReference>
<feature type="domain" description="Transketolase-like pyrimidine-binding" evidence="1">
    <location>
        <begin position="24"/>
        <end position="188"/>
    </location>
</feature>
<dbReference type="InterPro" id="IPR029061">
    <property type="entry name" value="THDP-binding"/>
</dbReference>
<dbReference type="SUPFAM" id="SSF52518">
    <property type="entry name" value="Thiamin diphosphate-binding fold (THDP-binding)"/>
    <property type="match status" value="1"/>
</dbReference>
<dbReference type="PANTHER" id="PTHR43825:SF1">
    <property type="entry name" value="TRANSKETOLASE-LIKE PYRIMIDINE-BINDING DOMAIN-CONTAINING PROTEIN"/>
    <property type="match status" value="1"/>
</dbReference>
<dbReference type="Gene3D" id="3.40.50.970">
    <property type="match status" value="1"/>
</dbReference>
<organism evidence="2 3">
    <name type="scientific">Uruburuella testudinis</name>
    <dbReference type="NCBI Taxonomy" id="1282863"/>
    <lineage>
        <taxon>Bacteria</taxon>
        <taxon>Pseudomonadati</taxon>
        <taxon>Pseudomonadota</taxon>
        <taxon>Betaproteobacteria</taxon>
        <taxon>Neisseriales</taxon>
        <taxon>Neisseriaceae</taxon>
        <taxon>Uruburuella</taxon>
    </lineage>
</organism>
<dbReference type="Proteomes" id="UP000829817">
    <property type="component" value="Chromosome"/>
</dbReference>
<gene>
    <name evidence="2" type="ORF">LVJ83_01655</name>
</gene>
<dbReference type="CDD" id="cd07033">
    <property type="entry name" value="TPP_PYR_DXS_TK_like"/>
    <property type="match status" value="1"/>
</dbReference>
<dbReference type="InterPro" id="IPR009014">
    <property type="entry name" value="Transketo_C/PFOR_II"/>
</dbReference>
<dbReference type="SUPFAM" id="SSF52922">
    <property type="entry name" value="TK C-terminal domain-like"/>
    <property type="match status" value="1"/>
</dbReference>
<dbReference type="InterPro" id="IPR005475">
    <property type="entry name" value="Transketolase-like_Pyr-bd"/>
</dbReference>
<sequence length="330" mass="35671">MTTAAKPRLTTSAMIASIAEAGQKTVSAPFGHALNALAEQRPDIVGLSADLAKYTDIHLFRDAHPERFYQMGMAEQLLLAAAGGMAKTGLTPFATSYAVFATRRAFDFIHQVIAEENLNVKICAALPGLTTGYGPSHQACEDLALMRSIPNMTVIDPCDALEIQQATHAIADYRGPVYMRLLRGQVPLLLDEYGYQFELGKAKLLRDGKDVLFVSTGLMTMRTLEAAKQLQKDHIDAAVLHVPTLKPLDEATIVHEAGKGRLLVCAENHTVIGGLGEAVAALLMSRQVTVPFKRIALPDAFLDAGALPTLHERYGISTQAVISQVKNWLG</sequence>
<dbReference type="SMART" id="SM00861">
    <property type="entry name" value="Transket_pyr"/>
    <property type="match status" value="1"/>
</dbReference>
<dbReference type="EMBL" id="CP091508">
    <property type="protein sequence ID" value="UOO82207.1"/>
    <property type="molecule type" value="Genomic_DNA"/>
</dbReference>
<protein>
    <submittedName>
        <fullName evidence="2">Transketolase family protein</fullName>
    </submittedName>
</protein>
<keyword evidence="3" id="KW-1185">Reference proteome</keyword>
<evidence type="ECO:0000313" key="2">
    <source>
        <dbReference type="EMBL" id="UOO82207.1"/>
    </source>
</evidence>
<dbReference type="Pfam" id="PF02779">
    <property type="entry name" value="Transket_pyr"/>
    <property type="match status" value="1"/>
</dbReference>
<dbReference type="InterPro" id="IPR033248">
    <property type="entry name" value="Transketolase_C"/>
</dbReference>
<dbReference type="Pfam" id="PF02780">
    <property type="entry name" value="Transketolase_C"/>
    <property type="match status" value="1"/>
</dbReference>
<accession>A0ABY4DUC4</accession>
<dbReference type="RefSeq" id="WP_244785682.1">
    <property type="nucleotide sequence ID" value="NZ_CP091508.1"/>
</dbReference>
<proteinExistence type="predicted"/>
<dbReference type="Gene3D" id="3.40.50.920">
    <property type="match status" value="1"/>
</dbReference>
<evidence type="ECO:0000313" key="3">
    <source>
        <dbReference type="Proteomes" id="UP000829817"/>
    </source>
</evidence>